<evidence type="ECO:0000256" key="1">
    <source>
        <dbReference type="ARBA" id="ARBA00010528"/>
    </source>
</evidence>
<evidence type="ECO:0000256" key="9">
    <source>
        <dbReference type="SAM" id="MobiDB-lite"/>
    </source>
</evidence>
<dbReference type="InterPro" id="IPR013005">
    <property type="entry name" value="Ribosomal_uL4-like"/>
</dbReference>
<dbReference type="GO" id="GO:0019843">
    <property type="term" value="F:rRNA binding"/>
    <property type="evidence" value="ECO:0007669"/>
    <property type="project" value="UniProtKB-UniRule"/>
</dbReference>
<dbReference type="GO" id="GO:1990904">
    <property type="term" value="C:ribonucleoprotein complex"/>
    <property type="evidence" value="ECO:0007669"/>
    <property type="project" value="UniProtKB-KW"/>
</dbReference>
<dbReference type="Proteomes" id="UP000473887">
    <property type="component" value="Unassembled WGS sequence"/>
</dbReference>
<dbReference type="AlphaFoldDB" id="A0A846HXT1"/>
<comment type="subunit">
    <text evidence="2 8">Part of the 50S ribosomal subunit.</text>
</comment>
<keyword evidence="8" id="KW-0694">RNA-binding</keyword>
<sequence>MPKVDLFNQNGEKVGDLQLADSVFGVEVNTYAMHQVVKALLANKRQGTQSAKTRAEVSGGGIKPWRQKGTGRARQGSIRAPQWIHGGIVFAPKPRDYRMSIPKSMKKVAIKSALTSKVNEKLMVVVDDIKLETPKTKEVVKMLNAFNAKKTLIITNNAEENVYKSARNIEGVQIIPVNNINVYDILKYDKVVITKDAVSKIEEVYA</sequence>
<dbReference type="SUPFAM" id="SSF52166">
    <property type="entry name" value="Ribosomal protein L4"/>
    <property type="match status" value="1"/>
</dbReference>
<comment type="function">
    <text evidence="7 8">One of the primary rRNA binding proteins, this protein initially binds near the 5'-end of the 23S rRNA. It is important during the early stages of 50S assembly. It makes multiple contacts with different domains of the 23S rRNA in the assembled 50S subunit and ribosome.</text>
</comment>
<proteinExistence type="inferred from homology"/>
<accession>A0A846HXT1</accession>
<comment type="caution">
    <text evidence="10">The sequence shown here is derived from an EMBL/GenBank/DDBJ whole genome shotgun (WGS) entry which is preliminary data.</text>
</comment>
<name>A0A846HXT1_CLOBO</name>
<evidence type="ECO:0000256" key="6">
    <source>
        <dbReference type="ARBA" id="ARBA00053102"/>
    </source>
</evidence>
<evidence type="ECO:0000256" key="5">
    <source>
        <dbReference type="ARBA" id="ARBA00035244"/>
    </source>
</evidence>
<evidence type="ECO:0000256" key="3">
    <source>
        <dbReference type="ARBA" id="ARBA00022980"/>
    </source>
</evidence>
<gene>
    <name evidence="8" type="primary">rplD</name>
    <name evidence="10" type="ORF">EXM69_00980</name>
</gene>
<reference evidence="10 11" key="1">
    <citation type="submission" date="2019-02" db="EMBL/GenBank/DDBJ databases">
        <title>Genome sequencing of Clostridium botulinum clinical isolates.</title>
        <authorList>
            <person name="Brunt J."/>
            <person name="Van Vliet A.H.M."/>
            <person name="Stringer S.C."/>
            <person name="Grant K.A."/>
            <person name="Carter A.C."/>
            <person name="Peck M.W."/>
        </authorList>
    </citation>
    <scope>NUCLEOTIDE SEQUENCE [LARGE SCALE GENOMIC DNA]</scope>
    <source>
        <strain evidence="10 11">H142660711</strain>
    </source>
</reference>
<dbReference type="SMR" id="A0A846HXT1"/>
<dbReference type="HAMAP" id="MF_01328_B">
    <property type="entry name" value="Ribosomal_uL4_B"/>
    <property type="match status" value="1"/>
</dbReference>
<evidence type="ECO:0000256" key="2">
    <source>
        <dbReference type="ARBA" id="ARBA00011838"/>
    </source>
</evidence>
<comment type="function">
    <text evidence="6 8">Forms part of the polypeptide exit tunnel.</text>
</comment>
<evidence type="ECO:0000256" key="8">
    <source>
        <dbReference type="HAMAP-Rule" id="MF_01328"/>
    </source>
</evidence>
<dbReference type="Gene3D" id="3.40.1370.10">
    <property type="match status" value="1"/>
</dbReference>
<dbReference type="InterPro" id="IPR002136">
    <property type="entry name" value="Ribosomal_uL4"/>
</dbReference>
<evidence type="ECO:0000313" key="11">
    <source>
        <dbReference type="Proteomes" id="UP000473887"/>
    </source>
</evidence>
<dbReference type="InterPro" id="IPR023574">
    <property type="entry name" value="Ribosomal_uL4_dom_sf"/>
</dbReference>
<comment type="similarity">
    <text evidence="1 8">Belongs to the universal ribosomal protein uL4 family.</text>
</comment>
<evidence type="ECO:0000256" key="4">
    <source>
        <dbReference type="ARBA" id="ARBA00023274"/>
    </source>
</evidence>
<dbReference type="GO" id="GO:0003735">
    <property type="term" value="F:structural constituent of ribosome"/>
    <property type="evidence" value="ECO:0007669"/>
    <property type="project" value="InterPro"/>
</dbReference>
<dbReference type="RefSeq" id="WP_003360193.1">
    <property type="nucleotide sequence ID" value="NZ_CP013707.1"/>
</dbReference>
<evidence type="ECO:0000256" key="7">
    <source>
        <dbReference type="ARBA" id="ARBA00055590"/>
    </source>
</evidence>
<dbReference type="PANTHER" id="PTHR10746">
    <property type="entry name" value="50S RIBOSOMAL PROTEIN L4"/>
    <property type="match status" value="1"/>
</dbReference>
<dbReference type="GO" id="GO:0006412">
    <property type="term" value="P:translation"/>
    <property type="evidence" value="ECO:0007669"/>
    <property type="project" value="UniProtKB-UniRule"/>
</dbReference>
<evidence type="ECO:0000313" key="10">
    <source>
        <dbReference type="EMBL" id="NEZ90560.1"/>
    </source>
</evidence>
<dbReference type="GO" id="GO:0005840">
    <property type="term" value="C:ribosome"/>
    <property type="evidence" value="ECO:0007669"/>
    <property type="project" value="UniProtKB-KW"/>
</dbReference>
<dbReference type="PANTHER" id="PTHR10746:SF6">
    <property type="entry name" value="LARGE RIBOSOMAL SUBUNIT PROTEIN UL4M"/>
    <property type="match status" value="1"/>
</dbReference>
<keyword evidence="3 8" id="KW-0689">Ribosomal protein</keyword>
<keyword evidence="4 8" id="KW-0687">Ribonucleoprotein</keyword>
<dbReference type="EMBL" id="SGKC01000001">
    <property type="protein sequence ID" value="NEZ90560.1"/>
    <property type="molecule type" value="Genomic_DNA"/>
</dbReference>
<organism evidence="10 11">
    <name type="scientific">Clostridium botulinum</name>
    <dbReference type="NCBI Taxonomy" id="1491"/>
    <lineage>
        <taxon>Bacteria</taxon>
        <taxon>Bacillati</taxon>
        <taxon>Bacillota</taxon>
        <taxon>Clostridia</taxon>
        <taxon>Eubacteriales</taxon>
        <taxon>Clostridiaceae</taxon>
        <taxon>Clostridium</taxon>
    </lineage>
</organism>
<keyword evidence="8" id="KW-0699">rRNA-binding</keyword>
<dbReference type="FunFam" id="3.40.1370.10:FF:000003">
    <property type="entry name" value="50S ribosomal protein L4"/>
    <property type="match status" value="1"/>
</dbReference>
<dbReference type="Pfam" id="PF00573">
    <property type="entry name" value="Ribosomal_L4"/>
    <property type="match status" value="1"/>
</dbReference>
<protein>
    <recommendedName>
        <fullName evidence="5 8">Large ribosomal subunit protein uL4</fullName>
    </recommendedName>
</protein>
<feature type="region of interest" description="Disordered" evidence="9">
    <location>
        <begin position="47"/>
        <end position="75"/>
    </location>
</feature>
<dbReference type="NCBIfam" id="TIGR03953">
    <property type="entry name" value="rplD_bact"/>
    <property type="match status" value="1"/>
</dbReference>